<keyword evidence="1" id="KW-0812">Transmembrane</keyword>
<dbReference type="AlphaFoldDB" id="A0AAD6TA42"/>
<sequence length="226" mass="24576">MIDTLLVSNSATLTLTLEQGWARIAITDGVLLYRCAVIWSSSRYLKVVIGIPAILILSTFGLGLYATFGLTVDTPAPYVLALVTNFVLLALSAGKIWRKGRQASVVLGAEARQRYTDTVEIICESSLLYFLNVLIYMIADATVQSDALITTLAWGPLAQVVNIVPMLIIVRVGIAKSLREPEPARVFYGGNTRSDRFGMTVISEDSMALKGGAKYSQLPPPDPFMD</sequence>
<dbReference type="EMBL" id="JARJCM010000013">
    <property type="protein sequence ID" value="KAJ7042329.1"/>
    <property type="molecule type" value="Genomic_DNA"/>
</dbReference>
<evidence type="ECO:0000313" key="2">
    <source>
        <dbReference type="EMBL" id="KAJ7042329.1"/>
    </source>
</evidence>
<proteinExistence type="predicted"/>
<name>A0AAD6TA42_9AGAR</name>
<protein>
    <submittedName>
        <fullName evidence="2">Uncharacterized protein</fullName>
    </submittedName>
</protein>
<evidence type="ECO:0000256" key="1">
    <source>
        <dbReference type="SAM" id="Phobius"/>
    </source>
</evidence>
<comment type="caution">
    <text evidence="2">The sequence shown here is derived from an EMBL/GenBank/DDBJ whole genome shotgun (WGS) entry which is preliminary data.</text>
</comment>
<keyword evidence="1" id="KW-0472">Membrane</keyword>
<keyword evidence="1" id="KW-1133">Transmembrane helix</keyword>
<keyword evidence="3" id="KW-1185">Reference proteome</keyword>
<organism evidence="2 3">
    <name type="scientific">Mycena alexandri</name>
    <dbReference type="NCBI Taxonomy" id="1745969"/>
    <lineage>
        <taxon>Eukaryota</taxon>
        <taxon>Fungi</taxon>
        <taxon>Dikarya</taxon>
        <taxon>Basidiomycota</taxon>
        <taxon>Agaricomycotina</taxon>
        <taxon>Agaricomycetes</taxon>
        <taxon>Agaricomycetidae</taxon>
        <taxon>Agaricales</taxon>
        <taxon>Marasmiineae</taxon>
        <taxon>Mycenaceae</taxon>
        <taxon>Mycena</taxon>
    </lineage>
</organism>
<evidence type="ECO:0000313" key="3">
    <source>
        <dbReference type="Proteomes" id="UP001218188"/>
    </source>
</evidence>
<accession>A0AAD6TA42</accession>
<feature type="transmembrane region" description="Helical" evidence="1">
    <location>
        <begin position="118"/>
        <end position="139"/>
    </location>
</feature>
<reference evidence="2" key="1">
    <citation type="submission" date="2023-03" db="EMBL/GenBank/DDBJ databases">
        <title>Massive genome expansion in bonnet fungi (Mycena s.s.) driven by repeated elements and novel gene families across ecological guilds.</title>
        <authorList>
            <consortium name="Lawrence Berkeley National Laboratory"/>
            <person name="Harder C.B."/>
            <person name="Miyauchi S."/>
            <person name="Viragh M."/>
            <person name="Kuo A."/>
            <person name="Thoen E."/>
            <person name="Andreopoulos B."/>
            <person name="Lu D."/>
            <person name="Skrede I."/>
            <person name="Drula E."/>
            <person name="Henrissat B."/>
            <person name="Morin E."/>
            <person name="Kohler A."/>
            <person name="Barry K."/>
            <person name="LaButti K."/>
            <person name="Morin E."/>
            <person name="Salamov A."/>
            <person name="Lipzen A."/>
            <person name="Mereny Z."/>
            <person name="Hegedus B."/>
            <person name="Baldrian P."/>
            <person name="Stursova M."/>
            <person name="Weitz H."/>
            <person name="Taylor A."/>
            <person name="Grigoriev I.V."/>
            <person name="Nagy L.G."/>
            <person name="Martin F."/>
            <person name="Kauserud H."/>
        </authorList>
    </citation>
    <scope>NUCLEOTIDE SEQUENCE</scope>
    <source>
        <strain evidence="2">CBHHK200</strain>
    </source>
</reference>
<feature type="transmembrane region" description="Helical" evidence="1">
    <location>
        <begin position="78"/>
        <end position="97"/>
    </location>
</feature>
<feature type="transmembrane region" description="Helical" evidence="1">
    <location>
        <begin position="47"/>
        <end position="66"/>
    </location>
</feature>
<dbReference type="Proteomes" id="UP001218188">
    <property type="component" value="Unassembled WGS sequence"/>
</dbReference>
<gene>
    <name evidence="2" type="ORF">C8F04DRAFT_1390732</name>
</gene>
<feature type="transmembrane region" description="Helical" evidence="1">
    <location>
        <begin position="151"/>
        <end position="170"/>
    </location>
</feature>